<protein>
    <submittedName>
        <fullName evidence="1">Uncharacterized protein</fullName>
    </submittedName>
</protein>
<evidence type="ECO:0000313" key="1">
    <source>
        <dbReference type="EMBL" id="BBX21241.1"/>
    </source>
</evidence>
<accession>A0AAD1HZW0</accession>
<keyword evidence="2" id="KW-1185">Reference proteome</keyword>
<organism evidence="1 2">
    <name type="scientific">Mycolicibacter terrae</name>
    <dbReference type="NCBI Taxonomy" id="1788"/>
    <lineage>
        <taxon>Bacteria</taxon>
        <taxon>Bacillati</taxon>
        <taxon>Actinomycetota</taxon>
        <taxon>Actinomycetes</taxon>
        <taxon>Mycobacteriales</taxon>
        <taxon>Mycobacteriaceae</taxon>
        <taxon>Mycolicibacter</taxon>
    </lineage>
</organism>
<dbReference type="EMBL" id="AP022564">
    <property type="protein sequence ID" value="BBX21241.1"/>
    <property type="molecule type" value="Genomic_DNA"/>
</dbReference>
<dbReference type="Proteomes" id="UP000467636">
    <property type="component" value="Chromosome"/>
</dbReference>
<gene>
    <name evidence="1" type="ORF">MTER_06520</name>
</gene>
<evidence type="ECO:0000313" key="2">
    <source>
        <dbReference type="Proteomes" id="UP000467636"/>
    </source>
</evidence>
<reference evidence="1 2" key="1">
    <citation type="journal article" date="2019" name="Emerg. Microbes Infect.">
        <title>Comprehensive subspecies identification of 175 nontuberculous mycobacteria species based on 7547 genomic profiles.</title>
        <authorList>
            <person name="Matsumoto Y."/>
            <person name="Kinjo T."/>
            <person name="Motooka D."/>
            <person name="Nabeya D."/>
            <person name="Jung N."/>
            <person name="Uechi K."/>
            <person name="Horii T."/>
            <person name="Iida T."/>
            <person name="Fujita J."/>
            <person name="Nakamura S."/>
        </authorList>
    </citation>
    <scope>NUCLEOTIDE SEQUENCE [LARGE SCALE GENOMIC DNA]</scope>
    <source>
        <strain evidence="1 2">JCM 12143</strain>
    </source>
</reference>
<dbReference type="AlphaFoldDB" id="A0AAD1HZW0"/>
<sequence>MTSRTPARFSSLRATAVTEQLRSNAMAAVWSRSVMNRRPGAAVRRAQKVPMLENIQYQNQMTRPVPPQAAT</sequence>
<proteinExistence type="predicted"/>
<name>A0AAD1HZW0_9MYCO</name>